<dbReference type="EMBL" id="JBFOLJ010000007">
    <property type="protein sequence ID" value="KAL2521829.1"/>
    <property type="molecule type" value="Genomic_DNA"/>
</dbReference>
<protein>
    <submittedName>
        <fullName evidence="2">Uncharacterized protein</fullName>
    </submittedName>
</protein>
<feature type="compositionally biased region" description="Basic and acidic residues" evidence="1">
    <location>
        <begin position="145"/>
        <end position="160"/>
    </location>
</feature>
<organism evidence="2 3">
    <name type="scientific">Forsythia ovata</name>
    <dbReference type="NCBI Taxonomy" id="205694"/>
    <lineage>
        <taxon>Eukaryota</taxon>
        <taxon>Viridiplantae</taxon>
        <taxon>Streptophyta</taxon>
        <taxon>Embryophyta</taxon>
        <taxon>Tracheophyta</taxon>
        <taxon>Spermatophyta</taxon>
        <taxon>Magnoliopsida</taxon>
        <taxon>eudicotyledons</taxon>
        <taxon>Gunneridae</taxon>
        <taxon>Pentapetalae</taxon>
        <taxon>asterids</taxon>
        <taxon>lamiids</taxon>
        <taxon>Lamiales</taxon>
        <taxon>Oleaceae</taxon>
        <taxon>Forsythieae</taxon>
        <taxon>Forsythia</taxon>
    </lineage>
</organism>
<gene>
    <name evidence="2" type="ORF">Fot_25752</name>
</gene>
<feature type="region of interest" description="Disordered" evidence="1">
    <location>
        <begin position="137"/>
        <end position="160"/>
    </location>
</feature>
<name>A0ABD1U9Y6_9LAMI</name>
<dbReference type="AlphaFoldDB" id="A0ABD1U9Y6"/>
<proteinExistence type="predicted"/>
<sequence>MVQLGTIKTNQNVSPPPTTKNTTPSILLHPFSLHAIPKSVTLNSENSSPIAVEPTTIPVAGETPAPWYHPPTTGVYVFSEPALVVWSSPISARCLRSLTSLEKPKVNLDDRRQRAQKAENGDSKRRLWFFRRRQITDGGSTVSGGRERGERRQRAEKREL</sequence>
<feature type="region of interest" description="Disordered" evidence="1">
    <location>
        <begin position="1"/>
        <end position="24"/>
    </location>
</feature>
<reference evidence="3" key="1">
    <citation type="submission" date="2024-07" db="EMBL/GenBank/DDBJ databases">
        <title>Two chromosome-level genome assemblies of Korean endemic species Abeliophyllum distichum and Forsythia ovata (Oleaceae).</title>
        <authorList>
            <person name="Jang H."/>
        </authorList>
    </citation>
    <scope>NUCLEOTIDE SEQUENCE [LARGE SCALE GENOMIC DNA]</scope>
</reference>
<evidence type="ECO:0000313" key="3">
    <source>
        <dbReference type="Proteomes" id="UP001604277"/>
    </source>
</evidence>
<evidence type="ECO:0000256" key="1">
    <source>
        <dbReference type="SAM" id="MobiDB-lite"/>
    </source>
</evidence>
<keyword evidence="3" id="KW-1185">Reference proteome</keyword>
<dbReference type="Proteomes" id="UP001604277">
    <property type="component" value="Unassembled WGS sequence"/>
</dbReference>
<evidence type="ECO:0000313" key="2">
    <source>
        <dbReference type="EMBL" id="KAL2521829.1"/>
    </source>
</evidence>
<comment type="caution">
    <text evidence="2">The sequence shown here is derived from an EMBL/GenBank/DDBJ whole genome shotgun (WGS) entry which is preliminary data.</text>
</comment>
<feature type="compositionally biased region" description="Polar residues" evidence="1">
    <location>
        <begin position="1"/>
        <end position="13"/>
    </location>
</feature>
<accession>A0ABD1U9Y6</accession>